<dbReference type="Proteomes" id="UP000231453">
    <property type="component" value="Unassembled WGS sequence"/>
</dbReference>
<dbReference type="PROSITE" id="PS51462">
    <property type="entry name" value="NUDIX"/>
    <property type="match status" value="1"/>
</dbReference>
<dbReference type="PANTHER" id="PTHR43736:SF1">
    <property type="entry name" value="DIHYDRONEOPTERIN TRIPHOSPHATE DIPHOSPHATASE"/>
    <property type="match status" value="1"/>
</dbReference>
<reference evidence="4" key="1">
    <citation type="submission" date="2017-09" db="EMBL/GenBank/DDBJ databases">
        <title>Depth-based differentiation of microbial function through sediment-hosted aquifers and enrichment of novel symbionts in the deep terrestrial subsurface.</title>
        <authorList>
            <person name="Probst A.J."/>
            <person name="Ladd B."/>
            <person name="Jarett J.K."/>
            <person name="Geller-Mcgrath D.E."/>
            <person name="Sieber C.M.K."/>
            <person name="Emerson J.B."/>
            <person name="Anantharaman K."/>
            <person name="Thomas B.C."/>
            <person name="Malmstrom R."/>
            <person name="Stieglmeier M."/>
            <person name="Klingl A."/>
            <person name="Woyke T."/>
            <person name="Ryan C.M."/>
            <person name="Banfield J.F."/>
        </authorList>
    </citation>
    <scope>NUCLEOTIDE SEQUENCE [LARGE SCALE GENOMIC DNA]</scope>
</reference>
<evidence type="ECO:0000313" key="3">
    <source>
        <dbReference type="EMBL" id="PIZ95920.1"/>
    </source>
</evidence>
<accession>A0A2M7VAK1</accession>
<evidence type="ECO:0000313" key="4">
    <source>
        <dbReference type="Proteomes" id="UP000231453"/>
    </source>
</evidence>
<comment type="caution">
    <text evidence="3">The sequence shown here is derived from an EMBL/GenBank/DDBJ whole genome shotgun (WGS) entry which is preliminary data.</text>
</comment>
<dbReference type="Gene3D" id="3.90.79.10">
    <property type="entry name" value="Nucleoside Triphosphate Pyrophosphohydrolase"/>
    <property type="match status" value="1"/>
</dbReference>
<sequence length="160" mass="18222">MKTVEGLTISNEKIIINVDDLYFRPSIYAIIIKDNQLLMTKFGDYGYFLPGGGIDLGENHMETLVRELKEETGYTVEVGDLLDIQTAFVKSPVKEKYSHTIKIFYRAEIVSENPEDIKLTESENILNVTQEWVDLSEVENLKMAGDDGKLLEIVKNCIKK</sequence>
<protein>
    <recommendedName>
        <fullName evidence="2">Nudix hydrolase domain-containing protein</fullName>
    </recommendedName>
</protein>
<dbReference type="PANTHER" id="PTHR43736">
    <property type="entry name" value="ADP-RIBOSE PYROPHOSPHATASE"/>
    <property type="match status" value="1"/>
</dbReference>
<evidence type="ECO:0000259" key="2">
    <source>
        <dbReference type="PROSITE" id="PS51462"/>
    </source>
</evidence>
<dbReference type="InterPro" id="IPR020084">
    <property type="entry name" value="NUDIX_hydrolase_CS"/>
</dbReference>
<feature type="domain" description="Nudix hydrolase" evidence="2">
    <location>
        <begin position="22"/>
        <end position="155"/>
    </location>
</feature>
<organism evidence="3 4">
    <name type="scientific">Candidatus Magasanikbacteria bacterium CG_4_10_14_0_2_um_filter_33_14</name>
    <dbReference type="NCBI Taxonomy" id="1974636"/>
    <lineage>
        <taxon>Bacteria</taxon>
        <taxon>Candidatus Magasanikiibacteriota</taxon>
    </lineage>
</organism>
<name>A0A2M7VAK1_9BACT</name>
<dbReference type="AlphaFoldDB" id="A0A2M7VAK1"/>
<dbReference type="SUPFAM" id="SSF55811">
    <property type="entry name" value="Nudix"/>
    <property type="match status" value="1"/>
</dbReference>
<dbReference type="InterPro" id="IPR015797">
    <property type="entry name" value="NUDIX_hydrolase-like_dom_sf"/>
</dbReference>
<dbReference type="GO" id="GO:0016787">
    <property type="term" value="F:hydrolase activity"/>
    <property type="evidence" value="ECO:0007669"/>
    <property type="project" value="UniProtKB-KW"/>
</dbReference>
<dbReference type="EMBL" id="PFPL01000042">
    <property type="protein sequence ID" value="PIZ95920.1"/>
    <property type="molecule type" value="Genomic_DNA"/>
</dbReference>
<dbReference type="Pfam" id="PF00293">
    <property type="entry name" value="NUDIX"/>
    <property type="match status" value="1"/>
</dbReference>
<dbReference type="InterPro" id="IPR000086">
    <property type="entry name" value="NUDIX_hydrolase_dom"/>
</dbReference>
<keyword evidence="1" id="KW-0378">Hydrolase</keyword>
<dbReference type="PROSITE" id="PS00893">
    <property type="entry name" value="NUDIX_BOX"/>
    <property type="match status" value="1"/>
</dbReference>
<evidence type="ECO:0000256" key="1">
    <source>
        <dbReference type="ARBA" id="ARBA00022801"/>
    </source>
</evidence>
<gene>
    <name evidence="3" type="ORF">COX80_03010</name>
</gene>
<proteinExistence type="predicted"/>